<dbReference type="EMBL" id="UGTZ01000001">
    <property type="protein sequence ID" value="SUC31371.1"/>
    <property type="molecule type" value="Genomic_DNA"/>
</dbReference>
<gene>
    <name evidence="1" type="ORF">NCTC11801_02322</name>
</gene>
<proteinExistence type="predicted"/>
<name>A0A379FRS7_PRORE</name>
<accession>A0A379FRS7</accession>
<evidence type="ECO:0000313" key="1">
    <source>
        <dbReference type="EMBL" id="SUC31371.1"/>
    </source>
</evidence>
<organism evidence="1 2">
    <name type="scientific">Providencia rettgeri</name>
    <dbReference type="NCBI Taxonomy" id="587"/>
    <lineage>
        <taxon>Bacteria</taxon>
        <taxon>Pseudomonadati</taxon>
        <taxon>Pseudomonadota</taxon>
        <taxon>Gammaproteobacteria</taxon>
        <taxon>Enterobacterales</taxon>
        <taxon>Morganellaceae</taxon>
        <taxon>Providencia</taxon>
    </lineage>
</organism>
<sequence length="104" mass="11896">MVKKQQKNQVFVPELTLASQLVRPLLSVLETQACTGRQRLSQTQQDEIAYVVRTLEDLGALWLANQFKPLVASGAIQPQLLLQLVYLCDHFERLQMPLPFQFSQ</sequence>
<dbReference type="Proteomes" id="UP000254208">
    <property type="component" value="Unassembled WGS sequence"/>
</dbReference>
<evidence type="ECO:0000313" key="2">
    <source>
        <dbReference type="Proteomes" id="UP000254208"/>
    </source>
</evidence>
<reference evidence="1 2" key="1">
    <citation type="submission" date="2018-06" db="EMBL/GenBank/DDBJ databases">
        <authorList>
            <consortium name="Pathogen Informatics"/>
            <person name="Doyle S."/>
        </authorList>
    </citation>
    <scope>NUCLEOTIDE SEQUENCE [LARGE SCALE GENOMIC DNA]</scope>
    <source>
        <strain evidence="1 2">NCTC11801</strain>
    </source>
</reference>
<protein>
    <submittedName>
        <fullName evidence="1">Uncharacterized protein</fullName>
    </submittedName>
</protein>
<dbReference type="AlphaFoldDB" id="A0A379FRS7"/>